<dbReference type="SMART" id="SM00342">
    <property type="entry name" value="HTH_ARAC"/>
    <property type="match status" value="1"/>
</dbReference>
<evidence type="ECO:0000313" key="5">
    <source>
        <dbReference type="EMBL" id="RYU94623.1"/>
    </source>
</evidence>
<comment type="caution">
    <text evidence="5">The sequence shown here is derived from an EMBL/GenBank/DDBJ whole genome shotgun (WGS) entry which is preliminary data.</text>
</comment>
<keyword evidence="1" id="KW-0805">Transcription regulation</keyword>
<dbReference type="RefSeq" id="WP_130022228.1">
    <property type="nucleotide sequence ID" value="NZ_SEWF01000023.1"/>
</dbReference>
<evidence type="ECO:0000256" key="2">
    <source>
        <dbReference type="ARBA" id="ARBA00023125"/>
    </source>
</evidence>
<dbReference type="PROSITE" id="PS01124">
    <property type="entry name" value="HTH_ARAC_FAMILY_2"/>
    <property type="match status" value="1"/>
</dbReference>
<organism evidence="5 6">
    <name type="scientific">Emticicia agri</name>
    <dbReference type="NCBI Taxonomy" id="2492393"/>
    <lineage>
        <taxon>Bacteria</taxon>
        <taxon>Pseudomonadati</taxon>
        <taxon>Bacteroidota</taxon>
        <taxon>Cytophagia</taxon>
        <taxon>Cytophagales</taxon>
        <taxon>Leadbetterellaceae</taxon>
        <taxon>Emticicia</taxon>
    </lineage>
</organism>
<protein>
    <submittedName>
        <fullName evidence="5">AraC family transcriptional regulator</fullName>
    </submittedName>
</protein>
<evidence type="ECO:0000259" key="4">
    <source>
        <dbReference type="PROSITE" id="PS01124"/>
    </source>
</evidence>
<dbReference type="AlphaFoldDB" id="A0A4Q5LYL7"/>
<keyword evidence="2" id="KW-0238">DNA-binding</keyword>
<evidence type="ECO:0000313" key="6">
    <source>
        <dbReference type="Proteomes" id="UP000293162"/>
    </source>
</evidence>
<gene>
    <name evidence="5" type="ORF">EWM59_15940</name>
</gene>
<dbReference type="InterPro" id="IPR032687">
    <property type="entry name" value="AraC-type_N"/>
</dbReference>
<dbReference type="GO" id="GO:0003700">
    <property type="term" value="F:DNA-binding transcription factor activity"/>
    <property type="evidence" value="ECO:0007669"/>
    <property type="project" value="InterPro"/>
</dbReference>
<proteinExistence type="predicted"/>
<name>A0A4Q5LYL7_9BACT</name>
<dbReference type="PANTHER" id="PTHR47894:SF1">
    <property type="entry name" value="HTH-TYPE TRANSCRIPTIONAL REGULATOR VQSM"/>
    <property type="match status" value="1"/>
</dbReference>
<evidence type="ECO:0000256" key="3">
    <source>
        <dbReference type="ARBA" id="ARBA00023163"/>
    </source>
</evidence>
<dbReference type="OrthoDB" id="5582699at2"/>
<dbReference type="GO" id="GO:0005829">
    <property type="term" value="C:cytosol"/>
    <property type="evidence" value="ECO:0007669"/>
    <property type="project" value="TreeGrafter"/>
</dbReference>
<feature type="domain" description="HTH araC/xylS-type" evidence="4">
    <location>
        <begin position="221"/>
        <end position="320"/>
    </location>
</feature>
<dbReference type="GO" id="GO:0000976">
    <property type="term" value="F:transcription cis-regulatory region binding"/>
    <property type="evidence" value="ECO:0007669"/>
    <property type="project" value="TreeGrafter"/>
</dbReference>
<dbReference type="InterPro" id="IPR018060">
    <property type="entry name" value="HTH_AraC"/>
</dbReference>
<dbReference type="PANTHER" id="PTHR47894">
    <property type="entry name" value="HTH-TYPE TRANSCRIPTIONAL REGULATOR GADX"/>
    <property type="match status" value="1"/>
</dbReference>
<dbReference type="Proteomes" id="UP000293162">
    <property type="component" value="Unassembled WGS sequence"/>
</dbReference>
<dbReference type="EMBL" id="SEWF01000023">
    <property type="protein sequence ID" value="RYU94623.1"/>
    <property type="molecule type" value="Genomic_DNA"/>
</dbReference>
<dbReference type="SUPFAM" id="SSF46689">
    <property type="entry name" value="Homeodomain-like"/>
    <property type="match status" value="1"/>
</dbReference>
<evidence type="ECO:0000256" key="1">
    <source>
        <dbReference type="ARBA" id="ARBA00023015"/>
    </source>
</evidence>
<reference evidence="5 6" key="1">
    <citation type="submission" date="2019-02" db="EMBL/GenBank/DDBJ databases">
        <title>Bacterial novel species Emticicia sp. 17J42-9 isolated from soil.</title>
        <authorList>
            <person name="Jung H.-Y."/>
        </authorList>
    </citation>
    <scope>NUCLEOTIDE SEQUENCE [LARGE SCALE GENOMIC DNA]</scope>
    <source>
        <strain evidence="5 6">17J42-9</strain>
    </source>
</reference>
<accession>A0A4Q5LYL7</accession>
<dbReference type="Gene3D" id="1.10.10.60">
    <property type="entry name" value="Homeodomain-like"/>
    <property type="match status" value="1"/>
</dbReference>
<dbReference type="InterPro" id="IPR009057">
    <property type="entry name" value="Homeodomain-like_sf"/>
</dbReference>
<sequence>MKISAFHLHHILEYAYMRGICRQKLISIMEKSPVNFSDETATVSEEDFYAVIDVLNKQLQDERLGIRLGNFLNLGALGLIYRISMQASTIEEALYYLQTYLNATFPIVNIQTTIEADLLKIGLSIENEQIEANRIILENILTVIARELTLMTTKAVSIIKTSPFFSNDYPTDWQASAKYAVSFTPAILKATLQDRSRQQLDVLIPEYLKLIEGLKSEDSFANKVKIASLHLAKPELPDLASVADAFHLTPRTFQRRLLRDNITFRQITDELRKQISNLLIRHNRFSITDISYVLGYSEPAAFIHSFKKWYGDAPDRMRQKAFS</sequence>
<dbReference type="Pfam" id="PF12833">
    <property type="entry name" value="HTH_18"/>
    <property type="match status" value="1"/>
</dbReference>
<dbReference type="Pfam" id="PF12625">
    <property type="entry name" value="Arabinose_bd"/>
    <property type="match status" value="1"/>
</dbReference>
<keyword evidence="6" id="KW-1185">Reference proteome</keyword>
<keyword evidence="3" id="KW-0804">Transcription</keyword>